<dbReference type="InterPro" id="IPR014001">
    <property type="entry name" value="Helicase_ATP-bd"/>
</dbReference>
<protein>
    <recommendedName>
        <fullName evidence="2 15">ATP-dependent DNA helicase RecG</fullName>
        <ecNumber evidence="13 15">5.6.2.4</ecNumber>
    </recommendedName>
</protein>
<feature type="domain" description="Helicase ATP-binding" evidence="16">
    <location>
        <begin position="269"/>
        <end position="430"/>
    </location>
</feature>
<dbReference type="NCBIfam" id="NF008168">
    <property type="entry name" value="PRK10917.2-2"/>
    <property type="match status" value="1"/>
</dbReference>
<dbReference type="InterPro" id="IPR047112">
    <property type="entry name" value="RecG/Mfd"/>
</dbReference>
<dbReference type="Pfam" id="PF00270">
    <property type="entry name" value="DEAD"/>
    <property type="match status" value="1"/>
</dbReference>
<dbReference type="PANTHER" id="PTHR47964:SF1">
    <property type="entry name" value="ATP-DEPENDENT DNA HELICASE HOMOLOG RECG, CHLOROPLASTIC"/>
    <property type="match status" value="1"/>
</dbReference>
<comment type="function">
    <text evidence="15">Plays a critical role in recombination and DNA repair. Helps process Holliday junction intermediates to mature products by catalyzing branch migration. Has replication fork regression activity, unwinds stalled or blocked replication forks to make a HJ that can be resolved. Has a DNA unwinding activity characteristic of a DNA helicase with 3'-5' polarity.</text>
</comment>
<evidence type="ECO:0000256" key="6">
    <source>
        <dbReference type="ARBA" id="ARBA00022806"/>
    </source>
</evidence>
<dbReference type="GO" id="GO:0005524">
    <property type="term" value="F:ATP binding"/>
    <property type="evidence" value="ECO:0007669"/>
    <property type="project" value="UniProtKB-KW"/>
</dbReference>
<dbReference type="SMART" id="SM00490">
    <property type="entry name" value="HELICc"/>
    <property type="match status" value="2"/>
</dbReference>
<reference evidence="18" key="2">
    <citation type="submission" date="2021-04" db="EMBL/GenBank/DDBJ databases">
        <authorList>
            <person name="Gilroy R."/>
        </authorList>
    </citation>
    <scope>NUCLEOTIDE SEQUENCE</scope>
    <source>
        <strain evidence="18">Gambia11-129</strain>
    </source>
</reference>
<dbReference type="Proteomes" id="UP000823936">
    <property type="component" value="Unassembled WGS sequence"/>
</dbReference>
<evidence type="ECO:0000256" key="12">
    <source>
        <dbReference type="ARBA" id="ARBA00034617"/>
    </source>
</evidence>
<keyword evidence="10 15" id="KW-0234">DNA repair</keyword>
<keyword evidence="11" id="KW-0413">Isomerase</keyword>
<dbReference type="InterPro" id="IPR004609">
    <property type="entry name" value="ATP-dep_DNA_helicase_RecG"/>
</dbReference>
<dbReference type="GO" id="GO:0016787">
    <property type="term" value="F:hydrolase activity"/>
    <property type="evidence" value="ECO:0007669"/>
    <property type="project" value="UniProtKB-KW"/>
</dbReference>
<evidence type="ECO:0000256" key="13">
    <source>
        <dbReference type="ARBA" id="ARBA00034808"/>
    </source>
</evidence>
<gene>
    <name evidence="18" type="primary">recG</name>
    <name evidence="18" type="ORF">IAB12_04130</name>
</gene>
<keyword evidence="6 15" id="KW-0347">Helicase</keyword>
<evidence type="ECO:0000256" key="7">
    <source>
        <dbReference type="ARBA" id="ARBA00022840"/>
    </source>
</evidence>
<sequence>MIDRDISCLSNIGKARAKDFASLGIRTIKDLISFVPRAYEDRRYEKRLSSIHPGDEDRHIYCRIRITGKSSFIAKGRKVFKIDAEDDDQKKLSILAFNREYLERFLISGEEYYISAVINRLDKGRYETSSFEIKRTKEELGIGQILPIYPLTGKLNENTVRQAVRSALLSAEIEDTLPSSFYEAFSLMRRKDAFFSLHFPKDLQQAEMARKSLAFEELFYLELSALRTRGKKENRGKGRETELEKKLISSLPFSLTAAQKDALDEIRSDIESKSRMTRLLQGDVGSGKTLVAYLASLNVIAKKGQCAFMAPTELLAKQHAENAAKLLLPLGIKIAFLSGETKGKERRLLLENLESGNIDILIGTHALFSMDVHFKNLRLAIIDEMHRFGVEQMKELEGKGRNADVLFMTATPIPRTLALTFYANMDISTIKEKPYGRKDIKTYLVSERKREDMFKAIEVEFARSHQAYFVYPRIEETEASDLKAVTSMYEELKKIYPERRSRIIHSKLDEDEKIGILNSFQKGELDYLVSTSVIEVGIDIPKATVIVIEHAERFGLAALHQLRGRVGRSSLASYCFLVYSDQISEDGKERLKIMRNTNDGFLIAEKDLEIRGPGEITGNRQSGFISMKFADLARDYEIIKKAKLAAEEISSSDWGLLNAENTVIRKNLEKTY</sequence>
<evidence type="ECO:0000256" key="9">
    <source>
        <dbReference type="ARBA" id="ARBA00023172"/>
    </source>
</evidence>
<evidence type="ECO:0000256" key="15">
    <source>
        <dbReference type="RuleBase" id="RU363016"/>
    </source>
</evidence>
<dbReference type="GO" id="GO:0043138">
    <property type="term" value="F:3'-5' DNA helicase activity"/>
    <property type="evidence" value="ECO:0007669"/>
    <property type="project" value="UniProtKB-EC"/>
</dbReference>
<dbReference type="EMBL" id="DXHU01000016">
    <property type="protein sequence ID" value="HIV98950.1"/>
    <property type="molecule type" value="Genomic_DNA"/>
</dbReference>
<evidence type="ECO:0000256" key="10">
    <source>
        <dbReference type="ARBA" id="ARBA00023204"/>
    </source>
</evidence>
<evidence type="ECO:0000256" key="14">
    <source>
        <dbReference type="ARBA" id="ARBA00048988"/>
    </source>
</evidence>
<dbReference type="InterPro" id="IPR033454">
    <property type="entry name" value="RecG_wedge"/>
</dbReference>
<keyword evidence="4 15" id="KW-0227">DNA damage</keyword>
<dbReference type="CDD" id="cd17992">
    <property type="entry name" value="DEXHc_RecG"/>
    <property type="match status" value="1"/>
</dbReference>
<evidence type="ECO:0000256" key="2">
    <source>
        <dbReference type="ARBA" id="ARBA00017846"/>
    </source>
</evidence>
<dbReference type="SUPFAM" id="SSF52540">
    <property type="entry name" value="P-loop containing nucleoside triphosphate hydrolases"/>
    <property type="match status" value="2"/>
</dbReference>
<evidence type="ECO:0000256" key="1">
    <source>
        <dbReference type="ARBA" id="ARBA00007504"/>
    </source>
</evidence>
<dbReference type="GO" id="GO:0003677">
    <property type="term" value="F:DNA binding"/>
    <property type="evidence" value="ECO:0007669"/>
    <property type="project" value="UniProtKB-KW"/>
</dbReference>
<keyword evidence="9 15" id="KW-0233">DNA recombination</keyword>
<name>A0A9D1PTI4_9SPIO</name>
<organism evidence="18 19">
    <name type="scientific">Candidatus Ornithospirochaeta avicola</name>
    <dbReference type="NCBI Taxonomy" id="2840896"/>
    <lineage>
        <taxon>Bacteria</taxon>
        <taxon>Pseudomonadati</taxon>
        <taxon>Spirochaetota</taxon>
        <taxon>Spirochaetia</taxon>
        <taxon>Spirochaetales</taxon>
        <taxon>Spirochaetaceae</taxon>
        <taxon>Spirochaetaceae incertae sedis</taxon>
        <taxon>Candidatus Ornithospirochaeta</taxon>
    </lineage>
</organism>
<comment type="caution">
    <text evidence="18">The sequence shown here is derived from an EMBL/GenBank/DDBJ whole genome shotgun (WGS) entry which is preliminary data.</text>
</comment>
<proteinExistence type="inferred from homology"/>
<comment type="catalytic activity">
    <reaction evidence="14 15">
        <text>ATP + H2O = ADP + phosphate + H(+)</text>
        <dbReference type="Rhea" id="RHEA:13065"/>
        <dbReference type="ChEBI" id="CHEBI:15377"/>
        <dbReference type="ChEBI" id="CHEBI:15378"/>
        <dbReference type="ChEBI" id="CHEBI:30616"/>
        <dbReference type="ChEBI" id="CHEBI:43474"/>
        <dbReference type="ChEBI" id="CHEBI:456216"/>
        <dbReference type="EC" id="5.6.2.4"/>
    </reaction>
</comment>
<dbReference type="PROSITE" id="PS51194">
    <property type="entry name" value="HELICASE_CTER"/>
    <property type="match status" value="1"/>
</dbReference>
<dbReference type="AlphaFoldDB" id="A0A9D1PTI4"/>
<keyword evidence="5 15" id="KW-0378">Hydrolase</keyword>
<keyword evidence="3 15" id="KW-0547">Nucleotide-binding</keyword>
<keyword evidence="8" id="KW-0238">DNA-binding</keyword>
<keyword evidence="7 15" id="KW-0067">ATP-binding</keyword>
<dbReference type="InterPro" id="IPR012340">
    <property type="entry name" value="NA-bd_OB-fold"/>
</dbReference>
<dbReference type="InterPro" id="IPR001650">
    <property type="entry name" value="Helicase_C-like"/>
</dbReference>
<dbReference type="GO" id="GO:0006310">
    <property type="term" value="P:DNA recombination"/>
    <property type="evidence" value="ECO:0007669"/>
    <property type="project" value="UniProtKB-UniRule"/>
</dbReference>
<dbReference type="Pfam" id="PF00271">
    <property type="entry name" value="Helicase_C"/>
    <property type="match status" value="1"/>
</dbReference>
<dbReference type="Pfam" id="PF17191">
    <property type="entry name" value="RecG_wedge"/>
    <property type="match status" value="1"/>
</dbReference>
<evidence type="ECO:0000259" key="16">
    <source>
        <dbReference type="PROSITE" id="PS51192"/>
    </source>
</evidence>
<accession>A0A9D1PTI4</accession>
<dbReference type="Gene3D" id="3.40.50.300">
    <property type="entry name" value="P-loop containing nucleotide triphosphate hydrolases"/>
    <property type="match status" value="2"/>
</dbReference>
<evidence type="ECO:0000256" key="8">
    <source>
        <dbReference type="ARBA" id="ARBA00023125"/>
    </source>
</evidence>
<dbReference type="Pfam" id="PF19833">
    <property type="entry name" value="RecG_dom3_C"/>
    <property type="match status" value="1"/>
</dbReference>
<comment type="similarity">
    <text evidence="1 15">Belongs to the helicase family. RecG subfamily.</text>
</comment>
<dbReference type="SMART" id="SM00487">
    <property type="entry name" value="DEXDc"/>
    <property type="match status" value="1"/>
</dbReference>
<evidence type="ECO:0000313" key="19">
    <source>
        <dbReference type="Proteomes" id="UP000823936"/>
    </source>
</evidence>
<evidence type="ECO:0000256" key="4">
    <source>
        <dbReference type="ARBA" id="ARBA00022763"/>
    </source>
</evidence>
<dbReference type="NCBIfam" id="TIGR00643">
    <property type="entry name" value="recG"/>
    <property type="match status" value="1"/>
</dbReference>
<dbReference type="GO" id="GO:0006281">
    <property type="term" value="P:DNA repair"/>
    <property type="evidence" value="ECO:0007669"/>
    <property type="project" value="UniProtKB-UniRule"/>
</dbReference>
<dbReference type="InterPro" id="IPR045562">
    <property type="entry name" value="RecG_dom3_C"/>
</dbReference>
<feature type="domain" description="Helicase C-terminal" evidence="17">
    <location>
        <begin position="439"/>
        <end position="609"/>
    </location>
</feature>
<dbReference type="PROSITE" id="PS51192">
    <property type="entry name" value="HELICASE_ATP_BIND_1"/>
    <property type="match status" value="1"/>
</dbReference>
<evidence type="ECO:0000259" key="17">
    <source>
        <dbReference type="PROSITE" id="PS51194"/>
    </source>
</evidence>
<reference evidence="18" key="1">
    <citation type="journal article" date="2021" name="PeerJ">
        <title>Extensive microbial diversity within the chicken gut microbiome revealed by metagenomics and culture.</title>
        <authorList>
            <person name="Gilroy R."/>
            <person name="Ravi A."/>
            <person name="Getino M."/>
            <person name="Pursley I."/>
            <person name="Horton D.L."/>
            <person name="Alikhan N.F."/>
            <person name="Baker D."/>
            <person name="Gharbi K."/>
            <person name="Hall N."/>
            <person name="Watson M."/>
            <person name="Adriaenssens E.M."/>
            <person name="Foster-Nyarko E."/>
            <person name="Jarju S."/>
            <person name="Secka A."/>
            <person name="Antonio M."/>
            <person name="Oren A."/>
            <person name="Chaudhuri R.R."/>
            <person name="La Ragione R."/>
            <person name="Hildebrand F."/>
            <person name="Pallen M.J."/>
        </authorList>
    </citation>
    <scope>NUCLEOTIDE SEQUENCE</scope>
    <source>
        <strain evidence="18">Gambia11-129</strain>
    </source>
</reference>
<dbReference type="NCBIfam" id="NF008165">
    <property type="entry name" value="PRK10917.1-3"/>
    <property type="match status" value="1"/>
</dbReference>
<dbReference type="PANTHER" id="PTHR47964">
    <property type="entry name" value="ATP-DEPENDENT DNA HELICASE HOMOLOG RECG, CHLOROPLASTIC"/>
    <property type="match status" value="1"/>
</dbReference>
<dbReference type="EC" id="5.6.2.4" evidence="13 15"/>
<evidence type="ECO:0000256" key="11">
    <source>
        <dbReference type="ARBA" id="ARBA00023235"/>
    </source>
</evidence>
<evidence type="ECO:0000313" key="18">
    <source>
        <dbReference type="EMBL" id="HIV98950.1"/>
    </source>
</evidence>
<evidence type="ECO:0000256" key="3">
    <source>
        <dbReference type="ARBA" id="ARBA00022741"/>
    </source>
</evidence>
<comment type="catalytic activity">
    <reaction evidence="12 15">
        <text>Couples ATP hydrolysis with the unwinding of duplex DNA by translocating in the 3'-5' direction.</text>
        <dbReference type="EC" id="5.6.2.4"/>
    </reaction>
</comment>
<evidence type="ECO:0000256" key="5">
    <source>
        <dbReference type="ARBA" id="ARBA00022801"/>
    </source>
</evidence>
<dbReference type="InterPro" id="IPR027417">
    <property type="entry name" value="P-loop_NTPase"/>
</dbReference>
<dbReference type="SUPFAM" id="SSF50249">
    <property type="entry name" value="Nucleic acid-binding proteins"/>
    <property type="match status" value="1"/>
</dbReference>
<dbReference type="InterPro" id="IPR011545">
    <property type="entry name" value="DEAD/DEAH_box_helicase_dom"/>
</dbReference>